<evidence type="ECO:0000256" key="10">
    <source>
        <dbReference type="RuleBase" id="RU000688"/>
    </source>
</evidence>
<feature type="transmembrane region" description="Helical" evidence="12">
    <location>
        <begin position="168"/>
        <end position="194"/>
    </location>
</feature>
<keyword evidence="6 10" id="KW-0297">G-protein coupled receptor</keyword>
<feature type="transmembrane region" description="Helical" evidence="12">
    <location>
        <begin position="249"/>
        <end position="272"/>
    </location>
</feature>
<evidence type="ECO:0000256" key="1">
    <source>
        <dbReference type="ARBA" id="ARBA00004651"/>
    </source>
</evidence>
<dbReference type="EMBL" id="JACMRX010000002">
    <property type="protein sequence ID" value="KAF7996024.1"/>
    <property type="molecule type" value="Genomic_DNA"/>
</dbReference>
<dbReference type="GO" id="GO:0005886">
    <property type="term" value="C:plasma membrane"/>
    <property type="evidence" value="ECO:0007669"/>
    <property type="project" value="UniProtKB-SubCell"/>
</dbReference>
<comment type="caution">
    <text evidence="14">The sequence shown here is derived from an EMBL/GenBank/DDBJ whole genome shotgun (WGS) entry which is preliminary data.</text>
</comment>
<feature type="transmembrane region" description="Helical" evidence="12">
    <location>
        <begin position="43"/>
        <end position="65"/>
    </location>
</feature>
<keyword evidence="3" id="KW-1003">Cell membrane</keyword>
<keyword evidence="5 12" id="KW-1133">Transmembrane helix</keyword>
<evidence type="ECO:0000259" key="13">
    <source>
        <dbReference type="PROSITE" id="PS50262"/>
    </source>
</evidence>
<feature type="transmembrane region" description="Helical" evidence="12">
    <location>
        <begin position="119"/>
        <end position="138"/>
    </location>
</feature>
<protein>
    <recommendedName>
        <fullName evidence="13">G-protein coupled receptors family 1 profile domain-containing protein</fullName>
    </recommendedName>
</protein>
<dbReference type="SUPFAM" id="SSF81321">
    <property type="entry name" value="Family A G protein-coupled receptor-like"/>
    <property type="match status" value="1"/>
</dbReference>
<dbReference type="Gene3D" id="1.20.1070.10">
    <property type="entry name" value="Rhodopsin 7-helix transmembrane proteins"/>
    <property type="match status" value="1"/>
</dbReference>
<evidence type="ECO:0000256" key="5">
    <source>
        <dbReference type="ARBA" id="ARBA00022989"/>
    </source>
</evidence>
<feature type="transmembrane region" description="Helical" evidence="12">
    <location>
        <begin position="284"/>
        <end position="305"/>
    </location>
</feature>
<proteinExistence type="inferred from homology"/>
<dbReference type="PANTHER" id="PTHR24249:SF406">
    <property type="entry name" value="G-PROTEIN COUPLED RECEPTORS FAMILY 1 PROFILE DOMAIN-CONTAINING PROTEIN"/>
    <property type="match status" value="1"/>
</dbReference>
<comment type="subcellular location">
    <subcellularLocation>
        <location evidence="1">Cell membrane</location>
        <topology evidence="1">Multi-pass membrane protein</topology>
    </subcellularLocation>
</comment>
<keyword evidence="7 12" id="KW-0472">Membrane</keyword>
<dbReference type="Pfam" id="PF00001">
    <property type="entry name" value="7tm_1"/>
    <property type="match status" value="1"/>
</dbReference>
<dbReference type="InterPro" id="IPR000276">
    <property type="entry name" value="GPCR_Rhodpsn"/>
</dbReference>
<evidence type="ECO:0000256" key="3">
    <source>
        <dbReference type="ARBA" id="ARBA00022475"/>
    </source>
</evidence>
<evidence type="ECO:0000256" key="8">
    <source>
        <dbReference type="ARBA" id="ARBA00023170"/>
    </source>
</evidence>
<evidence type="ECO:0000256" key="9">
    <source>
        <dbReference type="ARBA" id="ARBA00023224"/>
    </source>
</evidence>
<keyword evidence="9 10" id="KW-0807">Transducer</keyword>
<dbReference type="Proteomes" id="UP000639338">
    <property type="component" value="Unassembled WGS sequence"/>
</dbReference>
<dbReference type="InterPro" id="IPR017452">
    <property type="entry name" value="GPCR_Rhodpsn_7TM"/>
</dbReference>
<feature type="region of interest" description="Disordered" evidence="11">
    <location>
        <begin position="586"/>
        <end position="626"/>
    </location>
</feature>
<dbReference type="GO" id="GO:0004930">
    <property type="term" value="F:G protein-coupled receptor activity"/>
    <property type="evidence" value="ECO:0007669"/>
    <property type="project" value="UniProtKB-KW"/>
</dbReference>
<feature type="transmembrane region" description="Helical" evidence="12">
    <location>
        <begin position="77"/>
        <end position="98"/>
    </location>
</feature>
<evidence type="ECO:0000313" key="15">
    <source>
        <dbReference type="Proteomes" id="UP000639338"/>
    </source>
</evidence>
<evidence type="ECO:0000256" key="2">
    <source>
        <dbReference type="ARBA" id="ARBA00010663"/>
    </source>
</evidence>
<name>A0A834Y2V4_APHGI</name>
<keyword evidence="8 10" id="KW-0675">Receptor</keyword>
<evidence type="ECO:0000256" key="4">
    <source>
        <dbReference type="ARBA" id="ARBA00022692"/>
    </source>
</evidence>
<evidence type="ECO:0000256" key="6">
    <source>
        <dbReference type="ARBA" id="ARBA00023040"/>
    </source>
</evidence>
<organism evidence="14 15">
    <name type="scientific">Aphidius gifuensis</name>
    <name type="common">Parasitoid wasp</name>
    <dbReference type="NCBI Taxonomy" id="684658"/>
    <lineage>
        <taxon>Eukaryota</taxon>
        <taxon>Metazoa</taxon>
        <taxon>Ecdysozoa</taxon>
        <taxon>Arthropoda</taxon>
        <taxon>Hexapoda</taxon>
        <taxon>Insecta</taxon>
        <taxon>Pterygota</taxon>
        <taxon>Neoptera</taxon>
        <taxon>Endopterygota</taxon>
        <taxon>Hymenoptera</taxon>
        <taxon>Apocrita</taxon>
        <taxon>Ichneumonoidea</taxon>
        <taxon>Braconidae</taxon>
        <taxon>Aphidiinae</taxon>
        <taxon>Aphidius</taxon>
    </lineage>
</organism>
<evidence type="ECO:0000256" key="12">
    <source>
        <dbReference type="SAM" id="Phobius"/>
    </source>
</evidence>
<dbReference type="PANTHER" id="PTHR24249">
    <property type="entry name" value="HISTAMINE RECEPTOR-RELATED G-PROTEIN COUPLED RECEPTOR"/>
    <property type="match status" value="1"/>
</dbReference>
<dbReference type="CDD" id="cd00637">
    <property type="entry name" value="7tm_classA_rhodopsin-like"/>
    <property type="match status" value="1"/>
</dbReference>
<evidence type="ECO:0000313" key="14">
    <source>
        <dbReference type="EMBL" id="KAF7996024.1"/>
    </source>
</evidence>
<evidence type="ECO:0000256" key="7">
    <source>
        <dbReference type="ARBA" id="ARBA00023136"/>
    </source>
</evidence>
<dbReference type="InterPro" id="IPR050569">
    <property type="entry name" value="TAAR"/>
</dbReference>
<keyword evidence="15" id="KW-1185">Reference proteome</keyword>
<comment type="similarity">
    <text evidence="2 10">Belongs to the G-protein coupled receptor 1 family.</text>
</comment>
<keyword evidence="4 10" id="KW-0812">Transmembrane</keyword>
<dbReference type="PROSITE" id="PS00237">
    <property type="entry name" value="G_PROTEIN_RECEP_F1_1"/>
    <property type="match status" value="1"/>
</dbReference>
<dbReference type="OrthoDB" id="6159456at2759"/>
<dbReference type="PRINTS" id="PR00237">
    <property type="entry name" value="GPCRRHODOPSN"/>
</dbReference>
<dbReference type="PROSITE" id="PS50262">
    <property type="entry name" value="G_PROTEIN_RECEP_F1_2"/>
    <property type="match status" value="1"/>
</dbReference>
<feature type="transmembrane region" description="Helical" evidence="12">
    <location>
        <begin position="6"/>
        <end position="31"/>
    </location>
</feature>
<sequence length="653" mass="72037">MGPWAFGLPLFLISALGLLVNSYVLLVVLGLRKQPQQQQTANTLLLVHLSAVESAVCIVSIVFSISGWPITDTWCMFHGLLLTLLHPVALWTVTGLNCDRYYAIASPLHYTAKVSPKRITIGLIGSWTIGLLLCLPPLSGFAPSYEYNPGLGCCIPDFGNNSWGISGLIYSIIYIFIGLLLPAILVTICNLRILSIARYHRHRIASAIYEVTLSAQVTITHQRNPFFIPTITAPSSGGPPKFHSAASTVMQLVGSLYLLYLPYCVLILWELVCNGKHFHVHPKILSLASLLLASSPPINGLLYGLKSRTLRRSVQNYWRKKITKSELQQEIQARTPSVAGSRRPSASGPVSLFPFPPLQRRLSEALLNLGTKSQNSGFDNNNVIGFNKTKLQSAASCNTLRVPTTESNESNTRVVRTSTSAASLMGHFKNDREQVDINLSVFDTSKKSPRILITRTESLDCDSPIIKRTSITKNKNSIINEKRGLRQMSAGSDSSTGSSETNVWTTKILPKTSGTNLNNSMDNWPTGKRFTRVRTLEDMMLASNRASNNSESSDTTDTTTATTIASSTSTTTTILPTKSITMANEQSTCDDENLNDKFHISNDDGDDNEESQTNWSSSDDNDKYINDDINNDNYIKKIKNDKTGHTKKYNNYN</sequence>
<dbReference type="AlphaFoldDB" id="A0A834Y2V4"/>
<accession>A0A834Y2V4</accession>
<gene>
    <name evidence="14" type="ORF">HCN44_009062</name>
</gene>
<feature type="region of interest" description="Disordered" evidence="11">
    <location>
        <begin position="543"/>
        <end position="569"/>
    </location>
</feature>
<evidence type="ECO:0000256" key="11">
    <source>
        <dbReference type="SAM" id="MobiDB-lite"/>
    </source>
</evidence>
<reference evidence="14 15" key="1">
    <citation type="submission" date="2020-08" db="EMBL/GenBank/DDBJ databases">
        <title>Aphidius gifuensis genome sequencing and assembly.</title>
        <authorList>
            <person name="Du Z."/>
        </authorList>
    </citation>
    <scope>NUCLEOTIDE SEQUENCE [LARGE SCALE GENOMIC DNA]</scope>
    <source>
        <strain evidence="14">YNYX2018</strain>
        <tissue evidence="14">Adults</tissue>
    </source>
</reference>
<feature type="domain" description="G-protein coupled receptors family 1 profile" evidence="13">
    <location>
        <begin position="20"/>
        <end position="303"/>
    </location>
</feature>